<name>A0ABZ0ZWV6_9ACTN</name>
<reference evidence="2" key="1">
    <citation type="submission" date="2023-12" db="EMBL/GenBank/DDBJ databases">
        <title>Novel species in genus Nocardioides.</title>
        <authorList>
            <person name="Zhou H."/>
        </authorList>
    </citation>
    <scope>NUCLEOTIDE SEQUENCE [LARGE SCALE GENOMIC DNA]</scope>
    <source>
        <strain evidence="2">HM61</strain>
    </source>
</reference>
<proteinExistence type="predicted"/>
<sequence>MNRPAGAAVAPAEHDHAWQLVSVESDGGVEVRELLCTTCQEVRITG</sequence>
<evidence type="ECO:0000313" key="2">
    <source>
        <dbReference type="Proteomes" id="UP001327225"/>
    </source>
</evidence>
<dbReference type="Proteomes" id="UP001327225">
    <property type="component" value="Chromosome"/>
</dbReference>
<accession>A0ABZ0ZWV6</accession>
<protein>
    <submittedName>
        <fullName evidence="1">Uncharacterized protein</fullName>
    </submittedName>
</protein>
<gene>
    <name evidence="1" type="ORF">SHK19_08990</name>
</gene>
<dbReference type="EMBL" id="CP141059">
    <property type="protein sequence ID" value="WQQ28351.1"/>
    <property type="molecule type" value="Genomic_DNA"/>
</dbReference>
<evidence type="ECO:0000313" key="1">
    <source>
        <dbReference type="EMBL" id="WQQ28351.1"/>
    </source>
</evidence>
<keyword evidence="2" id="KW-1185">Reference proteome</keyword>
<dbReference type="RefSeq" id="WP_322457358.1">
    <property type="nucleotide sequence ID" value="NZ_CP141059.1"/>
</dbReference>
<organism evidence="1 2">
    <name type="scientific">Nocardioides bizhenqiangii</name>
    <dbReference type="NCBI Taxonomy" id="3095076"/>
    <lineage>
        <taxon>Bacteria</taxon>
        <taxon>Bacillati</taxon>
        <taxon>Actinomycetota</taxon>
        <taxon>Actinomycetes</taxon>
        <taxon>Propionibacteriales</taxon>
        <taxon>Nocardioidaceae</taxon>
        <taxon>Nocardioides</taxon>
    </lineage>
</organism>